<evidence type="ECO:0000256" key="8">
    <source>
        <dbReference type="PROSITE-ProRule" id="PRU01360"/>
    </source>
</evidence>
<dbReference type="InterPro" id="IPR039426">
    <property type="entry name" value="TonB-dep_rcpt-like"/>
</dbReference>
<evidence type="ECO:0000256" key="7">
    <source>
        <dbReference type="ARBA" id="ARBA00023237"/>
    </source>
</evidence>
<dbReference type="GO" id="GO:0044718">
    <property type="term" value="P:siderophore transmembrane transport"/>
    <property type="evidence" value="ECO:0007669"/>
    <property type="project" value="TreeGrafter"/>
</dbReference>
<keyword evidence="5 9" id="KW-0798">TonB box</keyword>
<comment type="caution">
    <text evidence="13">The sequence shown here is derived from an EMBL/GenBank/DDBJ whole genome shotgun (WGS) entry which is preliminary data.</text>
</comment>
<evidence type="ECO:0000256" key="10">
    <source>
        <dbReference type="SAM" id="SignalP"/>
    </source>
</evidence>
<protein>
    <submittedName>
        <fullName evidence="13">TonB-dependent receptor plug domain-containing protein</fullName>
    </submittedName>
</protein>
<keyword evidence="7 8" id="KW-0998">Cell outer membrane</keyword>
<comment type="similarity">
    <text evidence="8 9">Belongs to the TonB-dependent receptor family.</text>
</comment>
<keyword evidence="6 8" id="KW-0472">Membrane</keyword>
<name>A0A5M6CBA3_9BACT</name>
<dbReference type="PANTHER" id="PTHR30069">
    <property type="entry name" value="TONB-DEPENDENT OUTER MEMBRANE RECEPTOR"/>
    <property type="match status" value="1"/>
</dbReference>
<dbReference type="Pfam" id="PF00593">
    <property type="entry name" value="TonB_dep_Rec_b-barrel"/>
    <property type="match status" value="1"/>
</dbReference>
<keyword evidence="2 8" id="KW-0813">Transport</keyword>
<feature type="domain" description="TonB-dependent receptor plug" evidence="12">
    <location>
        <begin position="50"/>
        <end position="156"/>
    </location>
</feature>
<gene>
    <name evidence="13" type="ORF">F0919_16025</name>
</gene>
<dbReference type="PROSITE" id="PS52016">
    <property type="entry name" value="TONB_DEPENDENT_REC_3"/>
    <property type="match status" value="1"/>
</dbReference>
<keyword evidence="13" id="KW-0675">Receptor</keyword>
<accession>A0A5M6CBA3</accession>
<proteinExistence type="inferred from homology"/>
<evidence type="ECO:0000259" key="12">
    <source>
        <dbReference type="Pfam" id="PF07715"/>
    </source>
</evidence>
<dbReference type="EMBL" id="VWSH01000004">
    <property type="protein sequence ID" value="KAA5532301.1"/>
    <property type="molecule type" value="Genomic_DNA"/>
</dbReference>
<evidence type="ECO:0000256" key="1">
    <source>
        <dbReference type="ARBA" id="ARBA00004571"/>
    </source>
</evidence>
<dbReference type="InterPro" id="IPR012910">
    <property type="entry name" value="Plug_dom"/>
</dbReference>
<reference evidence="13 14" key="1">
    <citation type="submission" date="2019-09" db="EMBL/GenBank/DDBJ databases">
        <title>Genome sequence and assembly of Taibaiella sp.</title>
        <authorList>
            <person name="Chhetri G."/>
        </authorList>
    </citation>
    <scope>NUCLEOTIDE SEQUENCE [LARGE SCALE GENOMIC DNA]</scope>
    <source>
        <strain evidence="13 14">KVB11</strain>
    </source>
</reference>
<keyword evidence="4 8" id="KW-0812">Transmembrane</keyword>
<sequence>MKHKYCFATFFLLYYVFPACGQQVADSVVRQPEKLAEVEITGYPSPQALVTTPASVSMIDSMLLRFRVQPALVSSFNMVPGVRMEERSPGSYRLSIRGSLLRSPYGVRNVKVYLDDFPLTDGGGNTYLNCIDLTNSSRIEIIKGPDGSLFGANTGGVVHLIPSGINEPVKPAISIGGGSYGMFHEDAEAGVQIGKHVLGIQESYYRSDGYRINSAMHKANIRLSDKWQYASRSSIKLFLSYSDLYYQTPGGLTLQQEEDNPRNARPATATLPSAVAQKAAVYTKLLFAGITHKVALNPHLDHVLSVYGSLVDFKNPFITNYEVRKENTEGFRTYLEWHDIKTTESNFHYTLHLGAEWTQSNADIHNYDNNGGLKGNLQAQDNITSPQYFFFTRLKTEFMQRWMVEAAVSLGYAGYHFKGQPPVDDRFHPQWMPKLATSYKLNNHVVIRALVSRGYSTPTTAEIRPSNNLLYTGLQPEYGWNYEAGIRLNMLQHRFMAEATVFHYRLQNAIVSHLDNSGNAFFTNAGGTRQTGLETNISYKVWKENNPQSVVSGLYFFNSTTWNAFYFRDYRIDDNDYSGNRLTGVPAIVNIFGISCDFIKGFNLSATYNHTGNLPLNDANTSFADPYNLLQASVGKGFRVHDTDIKLSIGVDNLLNETYSLGNDINAAGNRYYNPAAKRNFMAELKIRF</sequence>
<feature type="signal peptide" evidence="10">
    <location>
        <begin position="1"/>
        <end position="21"/>
    </location>
</feature>
<dbReference type="GO" id="GO:0015344">
    <property type="term" value="F:siderophore uptake transmembrane transporter activity"/>
    <property type="evidence" value="ECO:0007669"/>
    <property type="project" value="TreeGrafter"/>
</dbReference>
<dbReference type="InterPro" id="IPR036942">
    <property type="entry name" value="Beta-barrel_TonB_sf"/>
</dbReference>
<dbReference type="PANTHER" id="PTHR30069:SF28">
    <property type="entry name" value="TONB-DEPENDENT RECEPTOR YNCD-RELATED"/>
    <property type="match status" value="1"/>
</dbReference>
<keyword evidence="3 8" id="KW-1134">Transmembrane beta strand</keyword>
<feature type="chain" id="PRO_5024390699" evidence="10">
    <location>
        <begin position="22"/>
        <end position="689"/>
    </location>
</feature>
<evidence type="ECO:0000256" key="9">
    <source>
        <dbReference type="RuleBase" id="RU003357"/>
    </source>
</evidence>
<evidence type="ECO:0000256" key="5">
    <source>
        <dbReference type="ARBA" id="ARBA00023077"/>
    </source>
</evidence>
<dbReference type="RefSeq" id="WP_150033804.1">
    <property type="nucleotide sequence ID" value="NZ_VWSH01000004.1"/>
</dbReference>
<evidence type="ECO:0000256" key="3">
    <source>
        <dbReference type="ARBA" id="ARBA00022452"/>
    </source>
</evidence>
<dbReference type="Proteomes" id="UP000323632">
    <property type="component" value="Unassembled WGS sequence"/>
</dbReference>
<keyword evidence="14" id="KW-1185">Reference proteome</keyword>
<dbReference type="Gene3D" id="2.170.130.10">
    <property type="entry name" value="TonB-dependent receptor, plug domain"/>
    <property type="match status" value="1"/>
</dbReference>
<dbReference type="Gene3D" id="2.40.170.20">
    <property type="entry name" value="TonB-dependent receptor, beta-barrel domain"/>
    <property type="match status" value="1"/>
</dbReference>
<dbReference type="InterPro" id="IPR037066">
    <property type="entry name" value="Plug_dom_sf"/>
</dbReference>
<comment type="subcellular location">
    <subcellularLocation>
        <location evidence="1 8">Cell outer membrane</location>
        <topology evidence="1 8">Multi-pass membrane protein</topology>
    </subcellularLocation>
</comment>
<evidence type="ECO:0000313" key="14">
    <source>
        <dbReference type="Proteomes" id="UP000323632"/>
    </source>
</evidence>
<evidence type="ECO:0000256" key="4">
    <source>
        <dbReference type="ARBA" id="ARBA00022692"/>
    </source>
</evidence>
<dbReference type="Pfam" id="PF07715">
    <property type="entry name" value="Plug"/>
    <property type="match status" value="1"/>
</dbReference>
<dbReference type="AlphaFoldDB" id="A0A5M6CBA3"/>
<dbReference type="SUPFAM" id="SSF56935">
    <property type="entry name" value="Porins"/>
    <property type="match status" value="1"/>
</dbReference>
<evidence type="ECO:0000256" key="6">
    <source>
        <dbReference type="ARBA" id="ARBA00023136"/>
    </source>
</evidence>
<dbReference type="InterPro" id="IPR000531">
    <property type="entry name" value="Beta-barrel_TonB"/>
</dbReference>
<dbReference type="GO" id="GO:0009279">
    <property type="term" value="C:cell outer membrane"/>
    <property type="evidence" value="ECO:0007669"/>
    <property type="project" value="UniProtKB-SubCell"/>
</dbReference>
<feature type="domain" description="TonB-dependent receptor-like beta-barrel" evidence="11">
    <location>
        <begin position="245"/>
        <end position="654"/>
    </location>
</feature>
<evidence type="ECO:0000259" key="11">
    <source>
        <dbReference type="Pfam" id="PF00593"/>
    </source>
</evidence>
<evidence type="ECO:0000256" key="2">
    <source>
        <dbReference type="ARBA" id="ARBA00022448"/>
    </source>
</evidence>
<keyword evidence="10" id="KW-0732">Signal</keyword>
<organism evidence="13 14">
    <name type="scientific">Taibaiella lutea</name>
    <dbReference type="NCBI Taxonomy" id="2608001"/>
    <lineage>
        <taxon>Bacteria</taxon>
        <taxon>Pseudomonadati</taxon>
        <taxon>Bacteroidota</taxon>
        <taxon>Chitinophagia</taxon>
        <taxon>Chitinophagales</taxon>
        <taxon>Chitinophagaceae</taxon>
        <taxon>Taibaiella</taxon>
    </lineage>
</organism>
<evidence type="ECO:0000313" key="13">
    <source>
        <dbReference type="EMBL" id="KAA5532301.1"/>
    </source>
</evidence>